<dbReference type="Proteomes" id="UP000283589">
    <property type="component" value="Unassembled WGS sequence"/>
</dbReference>
<dbReference type="OrthoDB" id="699645at2"/>
<dbReference type="EMBL" id="CP069450">
    <property type="protein sequence ID" value="QRO50575.1"/>
    <property type="molecule type" value="Genomic_DNA"/>
</dbReference>
<gene>
    <name evidence="5" type="ORF">DWW18_03695</name>
    <name evidence="6" type="ORF">DXA50_02955</name>
    <name evidence="4" type="ORF">I6J59_02770</name>
</gene>
<dbReference type="Gene3D" id="2.60.120.1440">
    <property type="match status" value="1"/>
</dbReference>
<dbReference type="AlphaFoldDB" id="A0A413IRZ9"/>
<dbReference type="InterPro" id="IPR006860">
    <property type="entry name" value="FecR"/>
</dbReference>
<keyword evidence="1" id="KW-0812">Transmembrane</keyword>
<feature type="domain" description="FecR protein" evidence="2">
    <location>
        <begin position="164"/>
        <end position="259"/>
    </location>
</feature>
<accession>A0A413IRZ9</accession>
<sequence>MTPKDCEHIAHLLFLAYTGEASPDQQEELSRWLKEDKHHDDLYQTIMDHERIRSEQEVFLLFNQQRAWAKISQKTYRKSKMLYTNFLRYAAVFICFICVSVYFLYPDKPEEKIEIAELFLEPISSKAILQNEQDVRISLPGQCYSIKDSTRHKKQLETSEILRIYVPKGGEFELVLADGTRVWMNSETELKFPRAFTGDKRQVELVSGEAYFDVRKDKTKPFIVRNKDLNLTVLGTQFNIQNYSDEHEIITTLVEGAVQLSSDKTILHPGEQATYNKATREVQVETVDTELFTAWREGRLIFKSTRLETVLKQLSRWYDVKFVYEEERLKDLIFSGKMKKYDNGNVILGILKATGKIDFIQQDSVIHVKRQLKQRL</sequence>
<keyword evidence="1" id="KW-1133">Transmembrane helix</keyword>
<evidence type="ECO:0000313" key="6">
    <source>
        <dbReference type="EMBL" id="RGY20374.1"/>
    </source>
</evidence>
<organism evidence="6 8">
    <name type="scientific">Butyricimonas virosa</name>
    <dbReference type="NCBI Taxonomy" id="544645"/>
    <lineage>
        <taxon>Bacteria</taxon>
        <taxon>Pseudomonadati</taxon>
        <taxon>Bacteroidota</taxon>
        <taxon>Bacteroidia</taxon>
        <taxon>Bacteroidales</taxon>
        <taxon>Odoribacteraceae</taxon>
        <taxon>Butyricimonas</taxon>
    </lineage>
</organism>
<evidence type="ECO:0000313" key="8">
    <source>
        <dbReference type="Proteomes" id="UP000286063"/>
    </source>
</evidence>
<dbReference type="PANTHER" id="PTHR30273:SF2">
    <property type="entry name" value="PROTEIN FECR"/>
    <property type="match status" value="1"/>
</dbReference>
<dbReference type="STRING" id="1121130.GCA_000519105_01972"/>
<proteinExistence type="predicted"/>
<evidence type="ECO:0000313" key="7">
    <source>
        <dbReference type="Proteomes" id="UP000283589"/>
    </source>
</evidence>
<dbReference type="InterPro" id="IPR032508">
    <property type="entry name" value="FecR_C"/>
</dbReference>
<evidence type="ECO:0000313" key="9">
    <source>
        <dbReference type="Proteomes" id="UP000654720"/>
    </source>
</evidence>
<reference evidence="4 9" key="2">
    <citation type="submission" date="2021-02" db="EMBL/GenBank/DDBJ databases">
        <title>FDA dAtabase for Regulatory Grade micrObial Sequences (FDA-ARGOS): Supporting development and validation of Infectious Disease Dx tests.</title>
        <authorList>
            <person name="Carlson P."/>
            <person name="Fischbach M."/>
            <person name="Hastie J."/>
            <person name="Bilen M."/>
            <person name="Cheng A."/>
            <person name="Tallon L."/>
            <person name="Sadzewicz L."/>
            <person name="Zhao X."/>
            <person name="Boylan J."/>
            <person name="Ott S."/>
            <person name="Bowen H."/>
            <person name="Vavikolanu K."/>
            <person name="Mehta A."/>
            <person name="Aluvathingal J."/>
            <person name="Nadendla S."/>
            <person name="Yan Y."/>
            <person name="Sichtig H."/>
        </authorList>
    </citation>
    <scope>NUCLEOTIDE SEQUENCE [LARGE SCALE GENOMIC DNA]</scope>
    <source>
        <strain evidence="4 9">FDAARGOS_1229</strain>
    </source>
</reference>
<evidence type="ECO:0000313" key="4">
    <source>
        <dbReference type="EMBL" id="QRO50575.1"/>
    </source>
</evidence>
<dbReference type="Gene3D" id="3.55.50.30">
    <property type="match status" value="1"/>
</dbReference>
<dbReference type="FunFam" id="2.60.120.1440:FF:000001">
    <property type="entry name" value="Putative anti-sigma factor"/>
    <property type="match status" value="1"/>
</dbReference>
<evidence type="ECO:0000256" key="1">
    <source>
        <dbReference type="SAM" id="Phobius"/>
    </source>
</evidence>
<dbReference type="Proteomes" id="UP000654720">
    <property type="component" value="Chromosome"/>
</dbReference>
<feature type="domain" description="Protein FecR C-terminal" evidence="3">
    <location>
        <begin position="299"/>
        <end position="366"/>
    </location>
</feature>
<dbReference type="Pfam" id="PF04773">
    <property type="entry name" value="FecR"/>
    <property type="match status" value="1"/>
</dbReference>
<protein>
    <submittedName>
        <fullName evidence="6">DUF4974 domain-containing protein</fullName>
    </submittedName>
    <submittedName>
        <fullName evidence="4">FecR domain-containing protein</fullName>
    </submittedName>
</protein>
<keyword evidence="9" id="KW-1185">Reference proteome</keyword>
<dbReference type="PANTHER" id="PTHR30273">
    <property type="entry name" value="PERIPLASMIC SIGNAL SENSOR AND SIGMA FACTOR ACTIVATOR FECR-RELATED"/>
    <property type="match status" value="1"/>
</dbReference>
<dbReference type="PIRSF" id="PIRSF018266">
    <property type="entry name" value="FecR"/>
    <property type="match status" value="1"/>
</dbReference>
<keyword evidence="1" id="KW-0472">Membrane</keyword>
<dbReference type="GeneID" id="93096610"/>
<feature type="transmembrane region" description="Helical" evidence="1">
    <location>
        <begin position="86"/>
        <end position="105"/>
    </location>
</feature>
<name>A0A413IRZ9_9BACT</name>
<dbReference type="InterPro" id="IPR012373">
    <property type="entry name" value="Ferrdict_sens_TM"/>
</dbReference>
<dbReference type="Proteomes" id="UP000286063">
    <property type="component" value="Unassembled WGS sequence"/>
</dbReference>
<evidence type="ECO:0000259" key="2">
    <source>
        <dbReference type="Pfam" id="PF04773"/>
    </source>
</evidence>
<dbReference type="GO" id="GO:0016989">
    <property type="term" value="F:sigma factor antagonist activity"/>
    <property type="evidence" value="ECO:0007669"/>
    <property type="project" value="TreeGrafter"/>
</dbReference>
<evidence type="ECO:0000259" key="3">
    <source>
        <dbReference type="Pfam" id="PF16344"/>
    </source>
</evidence>
<dbReference type="EMBL" id="QSCR01000003">
    <property type="protein sequence ID" value="RGY20374.1"/>
    <property type="molecule type" value="Genomic_DNA"/>
</dbReference>
<dbReference type="RefSeq" id="WP_051465769.1">
    <property type="nucleotide sequence ID" value="NZ_CAJKXH010000009.1"/>
</dbReference>
<evidence type="ECO:0000313" key="5">
    <source>
        <dbReference type="EMBL" id="RGV35896.1"/>
    </source>
</evidence>
<dbReference type="EMBL" id="QRZA01000003">
    <property type="protein sequence ID" value="RGV35896.1"/>
    <property type="molecule type" value="Genomic_DNA"/>
</dbReference>
<dbReference type="Pfam" id="PF16344">
    <property type="entry name" value="FecR_C"/>
    <property type="match status" value="1"/>
</dbReference>
<reference evidence="7 8" key="1">
    <citation type="submission" date="2018-08" db="EMBL/GenBank/DDBJ databases">
        <title>A genome reference for cultivated species of the human gut microbiota.</title>
        <authorList>
            <person name="Zou Y."/>
            <person name="Xue W."/>
            <person name="Luo G."/>
        </authorList>
    </citation>
    <scope>NUCLEOTIDE SEQUENCE [LARGE SCALE GENOMIC DNA]</scope>
    <source>
        <strain evidence="5 7">AF14-49</strain>
        <strain evidence="6 8">OF02-7</strain>
    </source>
</reference>